<keyword evidence="3" id="KW-0479">Metal-binding</keyword>
<evidence type="ECO:0000256" key="7">
    <source>
        <dbReference type="SAM" id="Phobius"/>
    </source>
</evidence>
<dbReference type="GO" id="GO:0005886">
    <property type="term" value="C:plasma membrane"/>
    <property type="evidence" value="ECO:0007669"/>
    <property type="project" value="TreeGrafter"/>
</dbReference>
<dbReference type="GO" id="GO:0046872">
    <property type="term" value="F:metal ion binding"/>
    <property type="evidence" value="ECO:0007669"/>
    <property type="project" value="UniProtKB-KW"/>
</dbReference>
<evidence type="ECO:0000256" key="5">
    <source>
        <dbReference type="ARBA" id="ARBA00023004"/>
    </source>
</evidence>
<feature type="transmembrane region" description="Helical" evidence="7">
    <location>
        <begin position="137"/>
        <end position="161"/>
    </location>
</feature>
<keyword evidence="7" id="KW-1133">Transmembrane helix</keyword>
<feature type="transmembrane region" description="Helical" evidence="7">
    <location>
        <begin position="305"/>
        <end position="323"/>
    </location>
</feature>
<comment type="caution">
    <text evidence="9">The sequence shown here is derived from an EMBL/GenBank/DDBJ whole genome shotgun (WGS) entry which is preliminary data.</text>
</comment>
<protein>
    <submittedName>
        <fullName evidence="9">4Fe-4S binding protein</fullName>
    </submittedName>
</protein>
<dbReference type="AlphaFoldDB" id="A0A425Y0S0"/>
<evidence type="ECO:0000259" key="8">
    <source>
        <dbReference type="PROSITE" id="PS51379"/>
    </source>
</evidence>
<keyword evidence="6" id="KW-0411">Iron-sulfur</keyword>
<feature type="transmembrane region" description="Helical" evidence="7">
    <location>
        <begin position="381"/>
        <end position="406"/>
    </location>
</feature>
<evidence type="ECO:0000313" key="9">
    <source>
        <dbReference type="EMBL" id="RRG21502.1"/>
    </source>
</evidence>
<dbReference type="PANTHER" id="PTHR30176">
    <property type="entry name" value="FERREDOXIN-TYPE PROTEIN NAPH"/>
    <property type="match status" value="1"/>
</dbReference>
<evidence type="ECO:0000256" key="4">
    <source>
        <dbReference type="ARBA" id="ARBA00022982"/>
    </source>
</evidence>
<dbReference type="InterPro" id="IPR017900">
    <property type="entry name" value="4Fe4S_Fe_S_CS"/>
</dbReference>
<keyword evidence="10" id="KW-1185">Reference proteome</keyword>
<keyword evidence="1" id="KW-0813">Transport</keyword>
<dbReference type="PROSITE" id="PS51379">
    <property type="entry name" value="4FE4S_FER_2"/>
    <property type="match status" value="2"/>
</dbReference>
<keyword evidence="4" id="KW-0249">Electron transport</keyword>
<evidence type="ECO:0000313" key="10">
    <source>
        <dbReference type="Proteomes" id="UP000285794"/>
    </source>
</evidence>
<evidence type="ECO:0000256" key="2">
    <source>
        <dbReference type="ARBA" id="ARBA00022485"/>
    </source>
</evidence>
<dbReference type="Gene3D" id="3.30.70.20">
    <property type="match status" value="1"/>
</dbReference>
<dbReference type="GO" id="GO:0051539">
    <property type="term" value="F:4 iron, 4 sulfur cluster binding"/>
    <property type="evidence" value="ECO:0007669"/>
    <property type="project" value="UniProtKB-KW"/>
</dbReference>
<feature type="transmembrane region" description="Helical" evidence="7">
    <location>
        <begin position="220"/>
        <end position="239"/>
    </location>
</feature>
<keyword evidence="5" id="KW-0408">Iron</keyword>
<feature type="domain" description="4Fe-4S ferredoxin-type" evidence="8">
    <location>
        <begin position="410"/>
        <end position="433"/>
    </location>
</feature>
<dbReference type="InterPro" id="IPR051684">
    <property type="entry name" value="Electron_Trans/Redox"/>
</dbReference>
<feature type="transmembrane region" description="Helical" evidence="7">
    <location>
        <begin position="64"/>
        <end position="85"/>
    </location>
</feature>
<accession>A0A425Y0S0</accession>
<dbReference type="InterPro" id="IPR017896">
    <property type="entry name" value="4Fe4S_Fe-S-bd"/>
</dbReference>
<dbReference type="Pfam" id="PF12801">
    <property type="entry name" value="Fer4_5"/>
    <property type="match status" value="2"/>
</dbReference>
<evidence type="ECO:0000256" key="3">
    <source>
        <dbReference type="ARBA" id="ARBA00022723"/>
    </source>
</evidence>
<keyword evidence="7" id="KW-0472">Membrane</keyword>
<evidence type="ECO:0000256" key="6">
    <source>
        <dbReference type="ARBA" id="ARBA00023014"/>
    </source>
</evidence>
<dbReference type="OrthoDB" id="9806398at2"/>
<evidence type="ECO:0000256" key="1">
    <source>
        <dbReference type="ARBA" id="ARBA00022448"/>
    </source>
</evidence>
<dbReference type="PANTHER" id="PTHR30176:SF3">
    <property type="entry name" value="FERREDOXIN-TYPE PROTEIN NAPH"/>
    <property type="match status" value="1"/>
</dbReference>
<dbReference type="RefSeq" id="WP_125030655.1">
    <property type="nucleotide sequence ID" value="NZ_JAPXVP010000001.1"/>
</dbReference>
<keyword evidence="2" id="KW-0004">4Fe-4S</keyword>
<gene>
    <name evidence="9" type="ORF">DWB61_09480</name>
</gene>
<proteinExistence type="predicted"/>
<sequence length="433" mass="48995">MSEILKYLTQTGNIKKLVTMLSMFILLLTSGFPLFAQQQRFPKPEFESGYTQPVTSMPEARADFYAWFDVLILVIALSLITWLILKKRSRRGVLAMSVFSILYFGFFREGCICSVGSLQNVTLALFQPEYSIPISALAFFVIPLVYTLFFGRTFCAGVCPLGAIQDVLLLRPVTMKTWLQKVLGLIPYIYLGLSVLYAATATDFIICRYDPFVGIYRFDATFFMFTIGAIFLLLSAFVARPYCRFFCPYGVLLNWMSRFSKHHLTITPNKCIQCRLCEDSCPLGAINKPVPVKVMEDRPSATKRFIRLSLIIPLLMILGGWTLSNFHENLAKVNTKVRLANELMLFKPDVMLPSVEIEAFKTAGTPVQELYSEAAVIVEQFYLGAWILGGFLGLVFGLTLSSLSVFKYREDYTPDKAECVSCARCLKYCPVER</sequence>
<reference evidence="9 10" key="1">
    <citation type="submission" date="2018-07" db="EMBL/GenBank/DDBJ databases">
        <title>Draft genome sequence of Ancylomarina sp. M1P.</title>
        <authorList>
            <person name="Yadav S."/>
            <person name="Villanueva L."/>
            <person name="Damste J.S.S."/>
        </authorList>
    </citation>
    <scope>NUCLEOTIDE SEQUENCE [LARGE SCALE GENOMIC DNA]</scope>
    <source>
        <strain evidence="9 10">M1P</strain>
    </source>
</reference>
<dbReference type="Proteomes" id="UP000285794">
    <property type="component" value="Unassembled WGS sequence"/>
</dbReference>
<dbReference type="PROSITE" id="PS00198">
    <property type="entry name" value="4FE4S_FER_1"/>
    <property type="match status" value="2"/>
</dbReference>
<name>A0A425Y0S0_9BACT</name>
<organism evidence="9 10">
    <name type="scientific">Ancylomarina euxinus</name>
    <dbReference type="NCBI Taxonomy" id="2283627"/>
    <lineage>
        <taxon>Bacteria</taxon>
        <taxon>Pseudomonadati</taxon>
        <taxon>Bacteroidota</taxon>
        <taxon>Bacteroidia</taxon>
        <taxon>Marinilabiliales</taxon>
        <taxon>Marinifilaceae</taxon>
        <taxon>Ancylomarina</taxon>
    </lineage>
</organism>
<feature type="transmembrane region" description="Helical" evidence="7">
    <location>
        <begin position="92"/>
        <end position="117"/>
    </location>
</feature>
<feature type="transmembrane region" description="Helical" evidence="7">
    <location>
        <begin position="182"/>
        <end position="200"/>
    </location>
</feature>
<feature type="domain" description="4Fe-4S ferredoxin-type" evidence="8">
    <location>
        <begin position="262"/>
        <end position="291"/>
    </location>
</feature>
<dbReference type="EMBL" id="QQWG01000008">
    <property type="protein sequence ID" value="RRG21502.1"/>
    <property type="molecule type" value="Genomic_DNA"/>
</dbReference>
<dbReference type="SUPFAM" id="SSF54862">
    <property type="entry name" value="4Fe-4S ferredoxins"/>
    <property type="match status" value="1"/>
</dbReference>
<keyword evidence="7" id="KW-0812">Transmembrane</keyword>